<dbReference type="InterPro" id="IPR005119">
    <property type="entry name" value="LysR_subst-bd"/>
</dbReference>
<dbReference type="PANTHER" id="PTHR30346">
    <property type="entry name" value="TRANSCRIPTIONAL DUAL REGULATOR HCAR-RELATED"/>
    <property type="match status" value="1"/>
</dbReference>
<evidence type="ECO:0000256" key="3">
    <source>
        <dbReference type="ARBA" id="ARBA00023125"/>
    </source>
</evidence>
<dbReference type="Pfam" id="PF03466">
    <property type="entry name" value="LysR_substrate"/>
    <property type="match status" value="1"/>
</dbReference>
<dbReference type="InterPro" id="IPR036390">
    <property type="entry name" value="WH_DNA-bd_sf"/>
</dbReference>
<dbReference type="AlphaFoldDB" id="A0A158BR07"/>
<evidence type="ECO:0000313" key="6">
    <source>
        <dbReference type="EMBL" id="SAK72532.1"/>
    </source>
</evidence>
<dbReference type="EMBL" id="FCOJ02000034">
    <property type="protein sequence ID" value="SAK72532.1"/>
    <property type="molecule type" value="Genomic_DNA"/>
</dbReference>
<dbReference type="Pfam" id="PF00126">
    <property type="entry name" value="HTH_1"/>
    <property type="match status" value="1"/>
</dbReference>
<evidence type="ECO:0000256" key="4">
    <source>
        <dbReference type="ARBA" id="ARBA00023163"/>
    </source>
</evidence>
<organism evidence="6 7">
    <name type="scientific">Caballeronia glebae</name>
    <dbReference type="NCBI Taxonomy" id="1777143"/>
    <lineage>
        <taxon>Bacteria</taxon>
        <taxon>Pseudomonadati</taxon>
        <taxon>Pseudomonadota</taxon>
        <taxon>Betaproteobacteria</taxon>
        <taxon>Burkholderiales</taxon>
        <taxon>Burkholderiaceae</taxon>
        <taxon>Caballeronia</taxon>
    </lineage>
</organism>
<dbReference type="GO" id="GO:0003677">
    <property type="term" value="F:DNA binding"/>
    <property type="evidence" value="ECO:0007669"/>
    <property type="project" value="UniProtKB-KW"/>
</dbReference>
<reference evidence="6" key="1">
    <citation type="submission" date="2016-01" db="EMBL/GenBank/DDBJ databases">
        <authorList>
            <person name="Peeters C."/>
        </authorList>
    </citation>
    <scope>NUCLEOTIDE SEQUENCE [LARGE SCALE GENOMIC DNA]</scope>
    <source>
        <strain evidence="6">LMG 29325</strain>
    </source>
</reference>
<evidence type="ECO:0000313" key="7">
    <source>
        <dbReference type="Proteomes" id="UP000054596"/>
    </source>
</evidence>
<dbReference type="CDD" id="cd08414">
    <property type="entry name" value="PBP2_LTTR_aromatics_like"/>
    <property type="match status" value="1"/>
</dbReference>
<dbReference type="FunFam" id="1.10.10.10:FF:000001">
    <property type="entry name" value="LysR family transcriptional regulator"/>
    <property type="match status" value="1"/>
</dbReference>
<comment type="similarity">
    <text evidence="1">Belongs to the LysR transcriptional regulatory family.</text>
</comment>
<keyword evidence="3" id="KW-0238">DNA-binding</keyword>
<gene>
    <name evidence="6" type="ORF">AWB82_04446</name>
</gene>
<name>A0A158BR07_9BURK</name>
<dbReference type="InterPro" id="IPR036388">
    <property type="entry name" value="WH-like_DNA-bd_sf"/>
</dbReference>
<keyword evidence="2" id="KW-0805">Transcription regulation</keyword>
<dbReference type="PROSITE" id="PS50931">
    <property type="entry name" value="HTH_LYSR"/>
    <property type="match status" value="1"/>
</dbReference>
<dbReference type="PANTHER" id="PTHR30346:SF0">
    <property type="entry name" value="HCA OPERON TRANSCRIPTIONAL ACTIVATOR HCAR"/>
    <property type="match status" value="1"/>
</dbReference>
<dbReference type="Gene3D" id="1.10.10.10">
    <property type="entry name" value="Winged helix-like DNA-binding domain superfamily/Winged helix DNA-binding domain"/>
    <property type="match status" value="1"/>
</dbReference>
<dbReference type="InterPro" id="IPR000847">
    <property type="entry name" value="LysR_HTH_N"/>
</dbReference>
<protein>
    <submittedName>
        <fullName evidence="6">Transcriptional regulator CatR</fullName>
    </submittedName>
</protein>
<evidence type="ECO:0000256" key="1">
    <source>
        <dbReference type="ARBA" id="ARBA00009437"/>
    </source>
</evidence>
<keyword evidence="4" id="KW-0804">Transcription</keyword>
<feature type="domain" description="HTH lysR-type" evidence="5">
    <location>
        <begin position="57"/>
        <end position="114"/>
    </location>
</feature>
<dbReference type="SUPFAM" id="SSF53850">
    <property type="entry name" value="Periplasmic binding protein-like II"/>
    <property type="match status" value="1"/>
</dbReference>
<evidence type="ECO:0000259" key="5">
    <source>
        <dbReference type="PROSITE" id="PS50931"/>
    </source>
</evidence>
<accession>A0A158BR07</accession>
<dbReference type="PRINTS" id="PR00039">
    <property type="entry name" value="HTHLYSR"/>
</dbReference>
<comment type="caution">
    <text evidence="6">The sequence shown here is derived from an EMBL/GenBank/DDBJ whole genome shotgun (WGS) entry which is preliminary data.</text>
</comment>
<keyword evidence="7" id="KW-1185">Reference proteome</keyword>
<sequence>MIWWHRGRPAEHPSSSRSLIGTQPYDIITFPEPQTVCIAPEWSADARRLLNARNVDMNFRSLQCFVILAEELNFSRAAERLHIAQPALSQQIRLLEDRLGTQLVDRARRPLRLTEAGHYFCTEARQLLGSWEQASLGAHEIGIGRRGWLSIGFTRSAMYSILPPALKAFHHAYPQVELKLFELLTEEQADALRDMRIHVGIGRQPVAIPGCTSYPLLREHIVVALAPDHPLAAHKKVRVDELADTPLILYPKHHNAQFKRTVQSLYRDAGVTPFVAHQAYEIQTAIALVAAGLGVTFVGESVARHGRTDVVFRHLSGPGAWSTLAATFRTIDDSPHLHAFLGCLPAPLGDAAL</sequence>
<proteinExistence type="inferred from homology"/>
<dbReference type="Proteomes" id="UP000054596">
    <property type="component" value="Unassembled WGS sequence"/>
</dbReference>
<dbReference type="Gene3D" id="3.40.190.10">
    <property type="entry name" value="Periplasmic binding protein-like II"/>
    <property type="match status" value="2"/>
</dbReference>
<dbReference type="GO" id="GO:0032993">
    <property type="term" value="C:protein-DNA complex"/>
    <property type="evidence" value="ECO:0007669"/>
    <property type="project" value="TreeGrafter"/>
</dbReference>
<dbReference type="SUPFAM" id="SSF46785">
    <property type="entry name" value="Winged helix' DNA-binding domain"/>
    <property type="match status" value="1"/>
</dbReference>
<dbReference type="GO" id="GO:0003700">
    <property type="term" value="F:DNA-binding transcription factor activity"/>
    <property type="evidence" value="ECO:0007669"/>
    <property type="project" value="InterPro"/>
</dbReference>
<evidence type="ECO:0000256" key="2">
    <source>
        <dbReference type="ARBA" id="ARBA00023015"/>
    </source>
</evidence>
<dbReference type="STRING" id="1777143.AWB82_04446"/>